<dbReference type="EMBL" id="CDNY01000003">
    <property type="protein sequence ID" value="CEO32163.1"/>
    <property type="molecule type" value="Genomic_DNA"/>
</dbReference>
<dbReference type="PROSITE" id="PS51257">
    <property type="entry name" value="PROKAR_LIPOPROTEIN"/>
    <property type="match status" value="1"/>
</dbReference>
<dbReference type="InterPro" id="IPR025389">
    <property type="entry name" value="DUF4300"/>
</dbReference>
<comment type="caution">
    <text evidence="2">The sequence shown here is derived from an EMBL/GenBank/DDBJ whole genome shotgun (WGS) entry which is preliminary data.</text>
</comment>
<organism evidence="2 3">
    <name type="scientific">Paraclostridium sordellii</name>
    <name type="common">Clostridium sordellii</name>
    <dbReference type="NCBI Taxonomy" id="1505"/>
    <lineage>
        <taxon>Bacteria</taxon>
        <taxon>Bacillati</taxon>
        <taxon>Bacillota</taxon>
        <taxon>Clostridia</taxon>
        <taxon>Peptostreptococcales</taxon>
        <taxon>Peptostreptococcaceae</taxon>
        <taxon>Paraclostridium</taxon>
    </lineage>
</organism>
<reference evidence="3" key="1">
    <citation type="submission" date="2015-01" db="EMBL/GenBank/DDBJ databases">
        <authorList>
            <person name="Aslett A.Martin."/>
            <person name="De Silva Nishadi"/>
        </authorList>
    </citation>
    <scope>NUCLEOTIDE SEQUENCE [LARGE SCALE GENOMIC DNA]</scope>
    <source>
        <strain evidence="3">UMC4404</strain>
    </source>
</reference>
<proteinExistence type="predicted"/>
<gene>
    <name evidence="2" type="ORF">UMC4404_01431</name>
</gene>
<sequence>MIRKILPLIISGALILTGCSKTKEEKIEKEENKKLTYSNLIDDKTQNEIKDILIESKIDKAQSQYFIDIVNKYNNKSNLNKLETSANGFKSINTLQVPYDEGYLGEIWDFKKLNYMDFNCRLTAFTLFKDFIKSEGKPNTEDKTLMFDIDAIKNNPISKFTKEETDKFENLYGAIPVKNSKDVKAHSETIIKEWKKRNISFIDNPNVSMINVFLHIPEDSNAFVGHVGLLVKDKDEFLFIEKYGASLPYQVSKFKSKDDVKTYLMDRLDVNTSDNGASKPIIMENDKLM</sequence>
<feature type="domain" description="DUF4300" evidence="1">
    <location>
        <begin position="36"/>
        <end position="289"/>
    </location>
</feature>
<evidence type="ECO:0000313" key="3">
    <source>
        <dbReference type="Proteomes" id="UP000049685"/>
    </source>
</evidence>
<dbReference type="Pfam" id="PF14133">
    <property type="entry name" value="DUF4300"/>
    <property type="match status" value="1"/>
</dbReference>
<dbReference type="RefSeq" id="WP_057557173.1">
    <property type="nucleotide sequence ID" value="NZ_CDNY01000003.1"/>
</dbReference>
<accession>A0A9P1P8J5</accession>
<evidence type="ECO:0000313" key="2">
    <source>
        <dbReference type="EMBL" id="CEO32163.1"/>
    </source>
</evidence>
<keyword evidence="2" id="KW-0449">Lipoprotein</keyword>
<dbReference type="Proteomes" id="UP000049685">
    <property type="component" value="Unassembled WGS sequence"/>
</dbReference>
<dbReference type="AlphaFoldDB" id="A0A9P1P8J5"/>
<name>A0A9P1P8J5_PARSO</name>
<protein>
    <submittedName>
        <fullName evidence="2">Membrane associated lipoprotein</fullName>
    </submittedName>
</protein>
<evidence type="ECO:0000259" key="1">
    <source>
        <dbReference type="Pfam" id="PF14133"/>
    </source>
</evidence>